<dbReference type="EMBL" id="UINC01203113">
    <property type="protein sequence ID" value="SVE23220.1"/>
    <property type="molecule type" value="Genomic_DNA"/>
</dbReference>
<accession>A0A383BTQ4</accession>
<sequence>MGLDLLGILTMKLAILANGCADVVTFRKTSALIYITGGYSHIELDHTEKFYTHNSKIPSTI</sequence>
<protein>
    <submittedName>
        <fullName evidence="1">Uncharacterized protein</fullName>
    </submittedName>
</protein>
<name>A0A383BTQ4_9ZZZZ</name>
<proteinExistence type="predicted"/>
<dbReference type="AlphaFoldDB" id="A0A383BTQ4"/>
<organism evidence="1">
    <name type="scientific">marine metagenome</name>
    <dbReference type="NCBI Taxonomy" id="408172"/>
    <lineage>
        <taxon>unclassified sequences</taxon>
        <taxon>metagenomes</taxon>
        <taxon>ecological metagenomes</taxon>
    </lineage>
</organism>
<evidence type="ECO:0000313" key="1">
    <source>
        <dbReference type="EMBL" id="SVE23220.1"/>
    </source>
</evidence>
<reference evidence="1" key="1">
    <citation type="submission" date="2018-05" db="EMBL/GenBank/DDBJ databases">
        <authorList>
            <person name="Lanie J.A."/>
            <person name="Ng W.-L."/>
            <person name="Kazmierczak K.M."/>
            <person name="Andrzejewski T.M."/>
            <person name="Davidsen T.M."/>
            <person name="Wayne K.J."/>
            <person name="Tettelin H."/>
            <person name="Glass J.I."/>
            <person name="Rusch D."/>
            <person name="Podicherti R."/>
            <person name="Tsui H.-C.T."/>
            <person name="Winkler M.E."/>
        </authorList>
    </citation>
    <scope>NUCLEOTIDE SEQUENCE</scope>
</reference>
<gene>
    <name evidence="1" type="ORF">METZ01_LOCUS476074</name>
</gene>